<dbReference type="Gene3D" id="3.40.50.300">
    <property type="entry name" value="P-loop containing nucleotide triphosphate hydrolases"/>
    <property type="match status" value="1"/>
</dbReference>
<dbReference type="Pfam" id="PF00005">
    <property type="entry name" value="ABC_tran"/>
    <property type="match status" value="1"/>
</dbReference>
<dbReference type="SMART" id="SM00382">
    <property type="entry name" value="AAA"/>
    <property type="match status" value="1"/>
</dbReference>
<organism evidence="7 8">
    <name type="scientific">Brevundimonas vesicularis</name>
    <name type="common">Pseudomonas vesicularis</name>
    <dbReference type="NCBI Taxonomy" id="41276"/>
    <lineage>
        <taxon>Bacteria</taxon>
        <taxon>Pseudomonadati</taxon>
        <taxon>Pseudomonadota</taxon>
        <taxon>Alphaproteobacteria</taxon>
        <taxon>Caulobacterales</taxon>
        <taxon>Caulobacteraceae</taxon>
        <taxon>Brevundimonas</taxon>
    </lineage>
</organism>
<dbReference type="GO" id="GO:0005524">
    <property type="term" value="F:ATP binding"/>
    <property type="evidence" value="ECO:0007669"/>
    <property type="project" value="UniProtKB-KW"/>
</dbReference>
<dbReference type="PANTHER" id="PTHR42711:SF5">
    <property type="entry name" value="ABC TRANSPORTER ATP-BINDING PROTEIN NATA"/>
    <property type="match status" value="1"/>
</dbReference>
<keyword evidence="3" id="KW-0536">Nodulation</keyword>
<name>A0A1Z3U4G3_BREVE</name>
<evidence type="ECO:0000256" key="5">
    <source>
        <dbReference type="ARBA" id="ARBA00022840"/>
    </source>
</evidence>
<sequence length="369" mass="38620">MSVRPSMRSARTWVRTTTPPPSSICGANAGLARRCGNPWPRRSRRLAMTAPWPSTFWTYSSRPNLGSEVTPALSLSGINAGYDGRPVLRDFSLSIAVGEVYALLGANGAGKSTVARVASGLLPAQRGRVVLGEGGGPRGRIGFAPQDSALFPALSPRENVDVTARLCGVPKRDRGAAVNRALDLTGCGPRADQPVRTLSGGWKRRANLSAALVGQPRLLIADEPTEGVDAATRSVLSVALSETAKAGAGCLLISHDAIFVADTADRIGVLAQGRLLAEGAPNALLHRAFGSARLLSIRLTRPASDPAAQWFAQAGLTASEDGLEWRRLCDDALAIAQMLAAVVDGEDGEVAVRRPGLDDLVAQLSQTPS</sequence>
<dbReference type="KEGG" id="bvc:CEP68_00735"/>
<dbReference type="InterPro" id="IPR017871">
    <property type="entry name" value="ABC_transporter-like_CS"/>
</dbReference>
<keyword evidence="4" id="KW-0547">Nucleotide-binding</keyword>
<reference evidence="8" key="1">
    <citation type="submission" date="2017-06" db="EMBL/GenBank/DDBJ databases">
        <title>FDA dAtabase for Regulatory Grade micrObial Sequences (FDA-ARGOS): Supporting development and validation of Infectious Disease Dx tests.</title>
        <authorList>
            <person name="Minogue T."/>
            <person name="Wolcott M."/>
            <person name="Wasieloski L."/>
            <person name="Aguilar W."/>
            <person name="Moore D."/>
            <person name="Tallon L."/>
            <person name="Sadzewicz L."/>
            <person name="Sengamalay N."/>
            <person name="Ott S."/>
            <person name="Godinez A."/>
            <person name="Nagaraj S."/>
            <person name="Nadendla S."/>
            <person name="Geyer C."/>
            <person name="Sichtig H."/>
        </authorList>
    </citation>
    <scope>NUCLEOTIDE SEQUENCE [LARGE SCALE GENOMIC DNA]</scope>
    <source>
        <strain evidence="8">FDAARGOS_289</strain>
    </source>
</reference>
<comment type="similarity">
    <text evidence="1">Belongs to the ABC transporter superfamily.</text>
</comment>
<dbReference type="InterPro" id="IPR027417">
    <property type="entry name" value="P-loop_NTPase"/>
</dbReference>
<evidence type="ECO:0000256" key="2">
    <source>
        <dbReference type="ARBA" id="ARBA00022448"/>
    </source>
</evidence>
<evidence type="ECO:0000313" key="7">
    <source>
        <dbReference type="EMBL" id="ASE38151.1"/>
    </source>
</evidence>
<dbReference type="AlphaFoldDB" id="A0A1Z3U4G3"/>
<keyword evidence="5 7" id="KW-0067">ATP-binding</keyword>
<evidence type="ECO:0000313" key="8">
    <source>
        <dbReference type="Proteomes" id="UP000197050"/>
    </source>
</evidence>
<proteinExistence type="inferred from homology"/>
<gene>
    <name evidence="7" type="ORF">CEP68_00735</name>
</gene>
<dbReference type="InterPro" id="IPR050763">
    <property type="entry name" value="ABC_transporter_ATP-binding"/>
</dbReference>
<evidence type="ECO:0000256" key="4">
    <source>
        <dbReference type="ARBA" id="ARBA00022741"/>
    </source>
</evidence>
<dbReference type="Proteomes" id="UP000197050">
    <property type="component" value="Chromosome"/>
</dbReference>
<accession>A0A1Z3U4G3</accession>
<dbReference type="SUPFAM" id="SSF52540">
    <property type="entry name" value="P-loop containing nucleoside triphosphate hydrolases"/>
    <property type="match status" value="1"/>
</dbReference>
<dbReference type="GO" id="GO:0016887">
    <property type="term" value="F:ATP hydrolysis activity"/>
    <property type="evidence" value="ECO:0007669"/>
    <property type="project" value="InterPro"/>
</dbReference>
<keyword evidence="2" id="KW-0813">Transport</keyword>
<evidence type="ECO:0000256" key="1">
    <source>
        <dbReference type="ARBA" id="ARBA00005417"/>
    </source>
</evidence>
<dbReference type="InterPro" id="IPR003593">
    <property type="entry name" value="AAA+_ATPase"/>
</dbReference>
<evidence type="ECO:0000259" key="6">
    <source>
        <dbReference type="PROSITE" id="PS50893"/>
    </source>
</evidence>
<evidence type="ECO:0000256" key="3">
    <source>
        <dbReference type="ARBA" id="ARBA00022458"/>
    </source>
</evidence>
<protein>
    <submittedName>
        <fullName evidence="7">ABC transporter ATP-binding protein</fullName>
    </submittedName>
</protein>
<dbReference type="EMBL" id="CP022048">
    <property type="protein sequence ID" value="ASE38151.1"/>
    <property type="molecule type" value="Genomic_DNA"/>
</dbReference>
<dbReference type="PROSITE" id="PS00211">
    <property type="entry name" value="ABC_TRANSPORTER_1"/>
    <property type="match status" value="1"/>
</dbReference>
<dbReference type="PANTHER" id="PTHR42711">
    <property type="entry name" value="ABC TRANSPORTER ATP-BINDING PROTEIN"/>
    <property type="match status" value="1"/>
</dbReference>
<dbReference type="InterPro" id="IPR003439">
    <property type="entry name" value="ABC_transporter-like_ATP-bd"/>
</dbReference>
<feature type="domain" description="ABC transporter" evidence="6">
    <location>
        <begin position="73"/>
        <end position="297"/>
    </location>
</feature>
<dbReference type="PROSITE" id="PS50893">
    <property type="entry name" value="ABC_TRANSPORTER_2"/>
    <property type="match status" value="1"/>
</dbReference>